<keyword evidence="1" id="KW-0812">Transmembrane</keyword>
<evidence type="ECO:0000313" key="3">
    <source>
        <dbReference type="EMBL" id="OFV66732.1"/>
    </source>
</evidence>
<dbReference type="AlphaFoldDB" id="A0A1F2P6V9"/>
<sequence>MSLYAILGEVFFLLVIITPVLLLIAMILGAIFMMSDRTLFPRFSYTILTVLFQPARSLLILLKIDPLILNEILIALINSFTRDEYSRSPKERRILFLPQCLRSLECPAKTSVEEGIVCLECGRCEIADIVDFCRGLGIRVYIVPGGGFVRRIIRSRMPDAVAGVACPIELYDMMRSLVRAGVPAQGVILAKSGCIETIVDWDEVKRIVSG</sequence>
<evidence type="ECO:0000256" key="1">
    <source>
        <dbReference type="SAM" id="Phobius"/>
    </source>
</evidence>
<dbReference type="InterPro" id="IPR002829">
    <property type="entry name" value="DUF116"/>
</dbReference>
<evidence type="ECO:0000313" key="2">
    <source>
        <dbReference type="EMBL" id="HEC57258.1"/>
    </source>
</evidence>
<proteinExistence type="predicted"/>
<dbReference type="PANTHER" id="PTHR43801">
    <property type="entry name" value="NUCLEOTIDE-BINDING PROTEIN-RELATED"/>
    <property type="match status" value="1"/>
</dbReference>
<reference evidence="2" key="2">
    <citation type="journal article" date="2020" name="mSystems">
        <title>Genome- and Community-Level Interaction Insights into Carbon Utilization and Element Cycling Functions of Hydrothermarchaeota in Hydrothermal Sediment.</title>
        <authorList>
            <person name="Zhou Z."/>
            <person name="Liu Y."/>
            <person name="Xu W."/>
            <person name="Pan J."/>
            <person name="Luo Z.H."/>
            <person name="Li M."/>
        </authorList>
    </citation>
    <scope>NUCLEOTIDE SEQUENCE [LARGE SCALE GENOMIC DNA]</scope>
    <source>
        <strain evidence="2">HyVt-386</strain>
    </source>
</reference>
<gene>
    <name evidence="2" type="ORF">ENI32_05180</name>
    <name evidence="3" type="ORF">SBU_000025</name>
</gene>
<protein>
    <submittedName>
        <fullName evidence="2">DUF116 domain-containing protein</fullName>
    </submittedName>
    <submittedName>
        <fullName evidence="3">Protein containing DUF116</fullName>
    </submittedName>
</protein>
<keyword evidence="1" id="KW-0472">Membrane</keyword>
<dbReference type="Proteomes" id="UP000885936">
    <property type="component" value="Unassembled WGS sequence"/>
</dbReference>
<evidence type="ECO:0000313" key="4">
    <source>
        <dbReference type="Proteomes" id="UP000185779"/>
    </source>
</evidence>
<dbReference type="PANTHER" id="PTHR43801:SF1">
    <property type="entry name" value="POLYPRENYL SYNTHETASE"/>
    <property type="match status" value="1"/>
</dbReference>
<keyword evidence="1" id="KW-1133">Transmembrane helix</keyword>
<reference evidence="3 4" key="1">
    <citation type="submission" date="2016-05" db="EMBL/GenBank/DDBJ databases">
        <title>Microbial consortia oxidize butane by reversing methanogenesis.</title>
        <authorList>
            <person name="Laso-Perez R."/>
            <person name="Richter M."/>
            <person name="Wegener G."/>
            <person name="Musat F."/>
        </authorList>
    </citation>
    <scope>NUCLEOTIDE SEQUENCE [LARGE SCALE GENOMIC DNA]</scope>
    <source>
        <strain evidence="3">BOX1</strain>
    </source>
</reference>
<dbReference type="PIRSF" id="PIRSF006594">
    <property type="entry name" value="UCP006594"/>
    <property type="match status" value="1"/>
</dbReference>
<dbReference type="EMBL" id="DRIE01000090">
    <property type="protein sequence ID" value="HEC57258.1"/>
    <property type="molecule type" value="Genomic_DNA"/>
</dbReference>
<feature type="transmembrane region" description="Helical" evidence="1">
    <location>
        <begin position="6"/>
        <end position="31"/>
    </location>
</feature>
<dbReference type="EMBL" id="LYOR01000001">
    <property type="protein sequence ID" value="OFV66732.1"/>
    <property type="molecule type" value="Genomic_DNA"/>
</dbReference>
<accession>A0A1F2P6V9</accession>
<keyword evidence="4" id="KW-1185">Reference proteome</keyword>
<comment type="caution">
    <text evidence="3">The sequence shown here is derived from an EMBL/GenBank/DDBJ whole genome shotgun (WGS) entry which is preliminary data.</text>
</comment>
<dbReference type="Proteomes" id="UP000185779">
    <property type="component" value="Unassembled WGS sequence"/>
</dbReference>
<dbReference type="Pfam" id="PF01976">
    <property type="entry name" value="DUF116"/>
    <property type="match status" value="1"/>
</dbReference>
<organism evidence="3 4">
    <name type="scientific">Candidatus Syntropharchaeum butanivorans</name>
    <dbReference type="NCBI Taxonomy" id="1839936"/>
    <lineage>
        <taxon>Archaea</taxon>
        <taxon>Methanobacteriati</taxon>
        <taxon>Methanobacteriota</taxon>
        <taxon>Stenosarchaea group</taxon>
        <taxon>Methanomicrobia</taxon>
        <taxon>Methanosarcinales</taxon>
        <taxon>ANME-2 cluster</taxon>
        <taxon>Candidatus Syntropharchaeum</taxon>
    </lineage>
</organism>
<name>A0A1F2P6V9_9EURY</name>
<dbReference type="STRING" id="1839936.SBU_000025"/>